<protein>
    <submittedName>
        <fullName evidence="1">Uncharacterized protein</fullName>
    </submittedName>
</protein>
<organism evidence="1 2">
    <name type="scientific">Coprinellus micaceus</name>
    <name type="common">Glistening ink-cap mushroom</name>
    <name type="synonym">Coprinus micaceus</name>
    <dbReference type="NCBI Taxonomy" id="71717"/>
    <lineage>
        <taxon>Eukaryota</taxon>
        <taxon>Fungi</taxon>
        <taxon>Dikarya</taxon>
        <taxon>Basidiomycota</taxon>
        <taxon>Agaricomycotina</taxon>
        <taxon>Agaricomycetes</taxon>
        <taxon>Agaricomycetidae</taxon>
        <taxon>Agaricales</taxon>
        <taxon>Agaricineae</taxon>
        <taxon>Psathyrellaceae</taxon>
        <taxon>Coprinellus</taxon>
    </lineage>
</organism>
<gene>
    <name evidence="1" type="ORF">FA13DRAFT_1719113</name>
</gene>
<keyword evidence="2" id="KW-1185">Reference proteome</keyword>
<comment type="caution">
    <text evidence="1">The sequence shown here is derived from an EMBL/GenBank/DDBJ whole genome shotgun (WGS) entry which is preliminary data.</text>
</comment>
<dbReference type="Proteomes" id="UP000298030">
    <property type="component" value="Unassembled WGS sequence"/>
</dbReference>
<dbReference type="EMBL" id="QPFP01000206">
    <property type="protein sequence ID" value="TEB19139.1"/>
    <property type="molecule type" value="Genomic_DNA"/>
</dbReference>
<evidence type="ECO:0000313" key="2">
    <source>
        <dbReference type="Proteomes" id="UP000298030"/>
    </source>
</evidence>
<evidence type="ECO:0000313" key="1">
    <source>
        <dbReference type="EMBL" id="TEB19139.1"/>
    </source>
</evidence>
<proteinExistence type="predicted"/>
<dbReference type="AlphaFoldDB" id="A0A4Y7SC52"/>
<name>A0A4Y7SC52_COPMI</name>
<reference evidence="1 2" key="1">
    <citation type="journal article" date="2019" name="Nat. Ecol. Evol.">
        <title>Megaphylogeny resolves global patterns of mushroom evolution.</title>
        <authorList>
            <person name="Varga T."/>
            <person name="Krizsan K."/>
            <person name="Foldi C."/>
            <person name="Dima B."/>
            <person name="Sanchez-Garcia M."/>
            <person name="Sanchez-Ramirez S."/>
            <person name="Szollosi G.J."/>
            <person name="Szarkandi J.G."/>
            <person name="Papp V."/>
            <person name="Albert L."/>
            <person name="Andreopoulos W."/>
            <person name="Angelini C."/>
            <person name="Antonin V."/>
            <person name="Barry K.W."/>
            <person name="Bougher N.L."/>
            <person name="Buchanan P."/>
            <person name="Buyck B."/>
            <person name="Bense V."/>
            <person name="Catcheside P."/>
            <person name="Chovatia M."/>
            <person name="Cooper J."/>
            <person name="Damon W."/>
            <person name="Desjardin D."/>
            <person name="Finy P."/>
            <person name="Geml J."/>
            <person name="Haridas S."/>
            <person name="Hughes K."/>
            <person name="Justo A."/>
            <person name="Karasinski D."/>
            <person name="Kautmanova I."/>
            <person name="Kiss B."/>
            <person name="Kocsube S."/>
            <person name="Kotiranta H."/>
            <person name="LaButti K.M."/>
            <person name="Lechner B.E."/>
            <person name="Liimatainen K."/>
            <person name="Lipzen A."/>
            <person name="Lukacs Z."/>
            <person name="Mihaltcheva S."/>
            <person name="Morgado L.N."/>
            <person name="Niskanen T."/>
            <person name="Noordeloos M.E."/>
            <person name="Ohm R.A."/>
            <person name="Ortiz-Santana B."/>
            <person name="Ovrebo C."/>
            <person name="Racz N."/>
            <person name="Riley R."/>
            <person name="Savchenko A."/>
            <person name="Shiryaev A."/>
            <person name="Soop K."/>
            <person name="Spirin V."/>
            <person name="Szebenyi C."/>
            <person name="Tomsovsky M."/>
            <person name="Tulloss R.E."/>
            <person name="Uehling J."/>
            <person name="Grigoriev I.V."/>
            <person name="Vagvolgyi C."/>
            <person name="Papp T."/>
            <person name="Martin F.M."/>
            <person name="Miettinen O."/>
            <person name="Hibbett D.S."/>
            <person name="Nagy L.G."/>
        </authorList>
    </citation>
    <scope>NUCLEOTIDE SEQUENCE [LARGE SCALE GENOMIC DNA]</scope>
    <source>
        <strain evidence="1 2">FP101781</strain>
    </source>
</reference>
<sequence>MHLFEDYGYALKAFVSVEVAAREGVGTDIPNTCCSRPLDRGLISTEAHEWVVVAALLQTRLPGLVLNVRSSLLSDHRHTRIWLLGRGRELGTYSAWALPNLDGNNGSHLEEEGGHGLEPGIPPTAGWWKGESDRRLEVSSGRYAPNLQQDGVADYCPSRPTAPAVGVEILLLGDPTQPNIANWDHFLLKCGNWAETFGMGISATNLGQYEVCIHATPSSLTTYLNKTAKNIPTIGVKFLSDL</sequence>
<accession>A0A4Y7SC52</accession>